<name>A0ABT8EQ17_9ACTN</name>
<dbReference type="EMBL" id="JAUHJR010000001">
    <property type="protein sequence ID" value="MDN4160219.1"/>
    <property type="molecule type" value="Genomic_DNA"/>
</dbReference>
<reference evidence="5" key="1">
    <citation type="submission" date="2023-06" db="EMBL/GenBank/DDBJ databases">
        <title>Draft genome sequence of Nocardioides sp. SOB72.</title>
        <authorList>
            <person name="Zhang G."/>
        </authorList>
    </citation>
    <scope>NUCLEOTIDE SEQUENCE</scope>
    <source>
        <strain evidence="5">SOB72</strain>
    </source>
</reference>
<feature type="chain" id="PRO_5045919025" description="Big-1 domain-containing protein" evidence="3">
    <location>
        <begin position="33"/>
        <end position="973"/>
    </location>
</feature>
<dbReference type="InterPro" id="IPR003344">
    <property type="entry name" value="Big_1_dom"/>
</dbReference>
<evidence type="ECO:0000256" key="3">
    <source>
        <dbReference type="SAM" id="SignalP"/>
    </source>
</evidence>
<evidence type="ECO:0000313" key="5">
    <source>
        <dbReference type="EMBL" id="MDN4160219.1"/>
    </source>
</evidence>
<dbReference type="SUPFAM" id="SSF49373">
    <property type="entry name" value="Invasin/intimin cell-adhesion fragments"/>
    <property type="match status" value="1"/>
</dbReference>
<evidence type="ECO:0000259" key="4">
    <source>
        <dbReference type="PROSITE" id="PS51127"/>
    </source>
</evidence>
<comment type="caution">
    <text evidence="5">The sequence shown here is derived from an EMBL/GenBank/DDBJ whole genome shotgun (WGS) entry which is preliminary data.</text>
</comment>
<dbReference type="InterPro" id="IPR008964">
    <property type="entry name" value="Invasin/intimin_cell_adhesion"/>
</dbReference>
<accession>A0ABT8EQ17</accession>
<gene>
    <name evidence="5" type="ORF">QWY29_02540</name>
</gene>
<dbReference type="Gene3D" id="2.60.40.1120">
    <property type="entry name" value="Carboxypeptidase-like, regulatory domain"/>
    <property type="match status" value="1"/>
</dbReference>
<dbReference type="Gene3D" id="2.60.40.10">
    <property type="entry name" value="Immunoglobulins"/>
    <property type="match status" value="1"/>
</dbReference>
<feature type="compositionally biased region" description="Polar residues" evidence="2">
    <location>
        <begin position="299"/>
        <end position="312"/>
    </location>
</feature>
<evidence type="ECO:0000256" key="1">
    <source>
        <dbReference type="ARBA" id="ARBA00010116"/>
    </source>
</evidence>
<evidence type="ECO:0000313" key="6">
    <source>
        <dbReference type="Proteomes" id="UP001168537"/>
    </source>
</evidence>
<dbReference type="RefSeq" id="WP_300959085.1">
    <property type="nucleotide sequence ID" value="NZ_JAUHJR010000001.1"/>
</dbReference>
<keyword evidence="6" id="KW-1185">Reference proteome</keyword>
<comment type="similarity">
    <text evidence="1">Belongs to the intimin/invasin family.</text>
</comment>
<proteinExistence type="inferred from homology"/>
<sequence length="973" mass="100067">MRSSGIRKGLAGSAITALAVTGVPLMAGTANAVPLDNQVQALTLLTGDGDETLSFANDGTNTTESLVAVAPSGVTSVTFQYRRGTTGDWQNIGGAVTRNADGAFVTEWTQPNDVRAGDTVELRAVPNTGEANAVTESATVAAAGQPSVELGTEGNLGYYRDQIDGDGNVAVRGTTSGPTTGISVTDEFNGGTVADLASTQPQGGGTSTFSGVLKYAGDDYPFSSGTEANQVALTAAAGTDEDTEASTYYLQTVRTVTATPARTNIPTGGTTSATVTVVDQNNNPVAGANVGFTRDENTTDTTPAQDNQRAGETDANGQVTLTGLGAGTYVVYADTNGTAGLQDADVKASLFTLGAYQQQPTTVSVAAEPNRNAYDLDELEDTTFTASVDDQQGNGVQNQPVQYRWTVDPAGPGANQSTEWTSTTGQTNAEGEVTIPFANPAGSTQVPGAYTLEVRRPNVGGTGLINGTPLTFQAAESEITFAEGASANAPVNGTYTVVGRLALTGTGGANLAGRTVTITETGTGDVSFAPSAQQPNGTTVTGTTATATTDANGEFRVVLNDPTVAPNVPPTPESTVVNAVAQDLQGTGDAATADAAGQLTVNFAQQAQVGSIDVAVDSLFEGNPAPGKPVDLDITVRGQGQNGQPGAALGDVPVTVSVDKGFLSPNAETQDDLALDPENDDAGDLFGVYQDLGQQEEVSTADAGDATGTTGVVATIGRDEGFDDDGRVTATITVTAGGVTETETVTFDSRNALNIEEVELARRGGDGAATIGQDVRFNLFARDQFGNLVGDREATISDDTAEAEIRTDGEFNRTTTDFTASNAAVIATSQNEVVQTLTAAISGAPRTTVNATGDPVTETRTATADSEPITWQKSAPVDPEKQTIIAKLTGQNNGGKRDVVKVKTRKIAAGAKVKLFRIQNGKRKLMQTATLNKNGAKTFRIGDKNGKGFTTYVAKVQPQKAHKGDLTNKKRVR</sequence>
<dbReference type="PROSITE" id="PS51127">
    <property type="entry name" value="BIG1"/>
    <property type="match status" value="1"/>
</dbReference>
<dbReference type="InterPro" id="IPR013783">
    <property type="entry name" value="Ig-like_fold"/>
</dbReference>
<keyword evidence="3" id="KW-0732">Signal</keyword>
<feature type="signal peptide" evidence="3">
    <location>
        <begin position="1"/>
        <end position="32"/>
    </location>
</feature>
<feature type="region of interest" description="Disordered" evidence="2">
    <location>
        <begin position="282"/>
        <end position="312"/>
    </location>
</feature>
<organism evidence="5 6">
    <name type="scientific">Nocardioides abyssi</name>
    <dbReference type="NCBI Taxonomy" id="3058370"/>
    <lineage>
        <taxon>Bacteria</taxon>
        <taxon>Bacillati</taxon>
        <taxon>Actinomycetota</taxon>
        <taxon>Actinomycetes</taxon>
        <taxon>Propionibacteriales</taxon>
        <taxon>Nocardioidaceae</taxon>
        <taxon>Nocardioides</taxon>
    </lineage>
</organism>
<feature type="domain" description="Big-1" evidence="4">
    <location>
        <begin position="255"/>
        <end position="352"/>
    </location>
</feature>
<evidence type="ECO:0000256" key="2">
    <source>
        <dbReference type="SAM" id="MobiDB-lite"/>
    </source>
</evidence>
<dbReference type="Proteomes" id="UP001168537">
    <property type="component" value="Unassembled WGS sequence"/>
</dbReference>
<protein>
    <recommendedName>
        <fullName evidence="4">Big-1 domain-containing protein</fullName>
    </recommendedName>
</protein>